<dbReference type="GO" id="GO:1990817">
    <property type="term" value="F:poly(A) RNA polymerase activity"/>
    <property type="evidence" value="ECO:0007669"/>
    <property type="project" value="UniProtKB-EC"/>
</dbReference>
<keyword evidence="9" id="KW-1185">Reference proteome</keyword>
<dbReference type="Proteomes" id="UP001370348">
    <property type="component" value="Chromosome"/>
</dbReference>
<accession>A0ABZ2M0V3</accession>
<feature type="active site" evidence="3">
    <location>
        <position position="137"/>
    </location>
</feature>
<keyword evidence="2 3" id="KW-0547">Nucleotide-binding</keyword>
<organism evidence="8 9">
    <name type="scientific">Pendulispora albinea</name>
    <dbReference type="NCBI Taxonomy" id="2741071"/>
    <lineage>
        <taxon>Bacteria</taxon>
        <taxon>Pseudomonadati</taxon>
        <taxon>Myxococcota</taxon>
        <taxon>Myxococcia</taxon>
        <taxon>Myxococcales</taxon>
        <taxon>Sorangiineae</taxon>
        <taxon>Pendulisporaceae</taxon>
        <taxon>Pendulispora</taxon>
    </lineage>
</organism>
<feature type="domain" description="tRNA nucleotidyltransferase/poly(A) polymerase RNA and SrmB- binding" evidence="7">
    <location>
        <begin position="281"/>
        <end position="341"/>
    </location>
</feature>
<proteinExistence type="inferred from homology"/>
<comment type="catalytic activity">
    <reaction evidence="3">
        <text>RNA(n) + ATP = RNA(n)-3'-adenine ribonucleotide + diphosphate</text>
        <dbReference type="Rhea" id="RHEA:11332"/>
        <dbReference type="Rhea" id="RHEA-COMP:14527"/>
        <dbReference type="Rhea" id="RHEA-COMP:17347"/>
        <dbReference type="ChEBI" id="CHEBI:30616"/>
        <dbReference type="ChEBI" id="CHEBI:33019"/>
        <dbReference type="ChEBI" id="CHEBI:140395"/>
        <dbReference type="ChEBI" id="CHEBI:173115"/>
        <dbReference type="EC" id="2.7.7.19"/>
    </reaction>
</comment>
<dbReference type="SUPFAM" id="SSF81891">
    <property type="entry name" value="Poly A polymerase C-terminal region-like"/>
    <property type="match status" value="1"/>
</dbReference>
<evidence type="ECO:0000259" key="6">
    <source>
        <dbReference type="Pfam" id="PF01743"/>
    </source>
</evidence>
<dbReference type="InterPro" id="IPR010206">
    <property type="entry name" value="PolA_pol_I"/>
</dbReference>
<evidence type="ECO:0000256" key="4">
    <source>
        <dbReference type="RuleBase" id="RU003953"/>
    </source>
</evidence>
<dbReference type="InterPro" id="IPR032828">
    <property type="entry name" value="PolyA_RNA-bd"/>
</dbReference>
<feature type="domain" description="Poly A polymerase head" evidence="6">
    <location>
        <begin position="119"/>
        <end position="251"/>
    </location>
</feature>
<gene>
    <name evidence="3 8" type="primary">pcnB</name>
    <name evidence="8" type="ORF">LZC94_02720</name>
</gene>
<reference evidence="8 9" key="1">
    <citation type="submission" date="2021-12" db="EMBL/GenBank/DDBJ databases">
        <title>Discovery of the Pendulisporaceae a myxobacterial family with distinct sporulation behavior and unique specialized metabolism.</title>
        <authorList>
            <person name="Garcia R."/>
            <person name="Popoff A."/>
            <person name="Bader C.D."/>
            <person name="Loehr J."/>
            <person name="Walesch S."/>
            <person name="Walt C."/>
            <person name="Boldt J."/>
            <person name="Bunk B."/>
            <person name="Haeckl F.J.F.P.J."/>
            <person name="Gunesch A.P."/>
            <person name="Birkelbach J."/>
            <person name="Nuebel U."/>
            <person name="Pietschmann T."/>
            <person name="Bach T."/>
            <person name="Mueller R."/>
        </authorList>
    </citation>
    <scope>NUCLEOTIDE SEQUENCE [LARGE SCALE GENOMIC DNA]</scope>
    <source>
        <strain evidence="8 9">MSr11954</strain>
    </source>
</reference>
<dbReference type="Gene3D" id="3.30.460.10">
    <property type="entry name" value="Beta Polymerase, domain 2"/>
    <property type="match status" value="1"/>
</dbReference>
<dbReference type="PANTHER" id="PTHR43051">
    <property type="entry name" value="POLYNUCLEOTIDE ADENYLYLTRANSFERASE FAMILY PROTEIN"/>
    <property type="match status" value="1"/>
</dbReference>
<evidence type="ECO:0000313" key="9">
    <source>
        <dbReference type="Proteomes" id="UP001370348"/>
    </source>
</evidence>
<name>A0ABZ2M0V3_9BACT</name>
<evidence type="ECO:0000256" key="3">
    <source>
        <dbReference type="HAMAP-Rule" id="MF_00957"/>
    </source>
</evidence>
<keyword evidence="3" id="KW-0507">mRNA processing</keyword>
<keyword evidence="3" id="KW-0067">ATP-binding</keyword>
<dbReference type="Pfam" id="PF01743">
    <property type="entry name" value="PolyA_pol"/>
    <property type="match status" value="1"/>
</dbReference>
<dbReference type="Gene3D" id="1.10.3090.10">
    <property type="entry name" value="cca-adding enzyme, domain 2"/>
    <property type="match status" value="1"/>
</dbReference>
<evidence type="ECO:0000256" key="2">
    <source>
        <dbReference type="ARBA" id="ARBA00022741"/>
    </source>
</evidence>
<dbReference type="SUPFAM" id="SSF81301">
    <property type="entry name" value="Nucleotidyltransferase"/>
    <property type="match status" value="1"/>
</dbReference>
<protein>
    <recommendedName>
        <fullName evidence="3">Poly(A) polymerase I</fullName>
        <shortName evidence="3">PAP I</shortName>
        <ecNumber evidence="3">2.7.7.19</ecNumber>
    </recommendedName>
</protein>
<dbReference type="PANTHER" id="PTHR43051:SF1">
    <property type="entry name" value="POLYNUCLEOTIDE ADENYLYLTRANSFERASE FAMILY PROTEIN"/>
    <property type="match status" value="1"/>
</dbReference>
<feature type="region of interest" description="Disordered" evidence="5">
    <location>
        <begin position="1"/>
        <end position="40"/>
    </location>
</feature>
<dbReference type="HAMAP" id="MF_00957">
    <property type="entry name" value="PolyA_pol"/>
    <property type="match status" value="1"/>
</dbReference>
<dbReference type="EC" id="2.7.7.19" evidence="3"/>
<dbReference type="NCBIfam" id="TIGR01942">
    <property type="entry name" value="pcnB"/>
    <property type="match status" value="1"/>
</dbReference>
<evidence type="ECO:0000256" key="1">
    <source>
        <dbReference type="ARBA" id="ARBA00022679"/>
    </source>
</evidence>
<dbReference type="EMBL" id="CP089984">
    <property type="protein sequence ID" value="WXB16195.1"/>
    <property type="molecule type" value="Genomic_DNA"/>
</dbReference>
<comment type="function">
    <text evidence="3">Adds poly(A) tail to the 3' end of many RNAs, which usually targets these RNAs for decay. Plays a significant role in the global control of gene expression, through influencing the rate of transcript degradation, and in the general RNA quality control.</text>
</comment>
<feature type="active site" evidence="3">
    <location>
        <position position="221"/>
    </location>
</feature>
<evidence type="ECO:0000313" key="8">
    <source>
        <dbReference type="EMBL" id="WXB16195.1"/>
    </source>
</evidence>
<keyword evidence="3" id="KW-0804">Transcription</keyword>
<evidence type="ECO:0000256" key="5">
    <source>
        <dbReference type="SAM" id="MobiDB-lite"/>
    </source>
</evidence>
<evidence type="ECO:0000259" key="7">
    <source>
        <dbReference type="Pfam" id="PF12627"/>
    </source>
</evidence>
<keyword evidence="3 4" id="KW-0694">RNA-binding</keyword>
<sequence>MRQPKQKNTMMMTPRGGDVPPTEETHDPSAARPDWPELPELPSFTVQQADEFVVSRPESLLARDERDEGAAPFGPDEDTILERHAGTGLIRHDAPLNEALIDSDAAKVVRRLERSGYQAYLVGGCVRDLLLGGRPKDFDVATNARPEDVRGLFRNCRIIGRRFRLAHILFGGGKVIEVATFRRKPQLESFGEDEAPPSYDDLLIRSDNVFGDAHEDALRRDFTINALFYDLDRRQVLDWCGGMQDIQRRAIHTIGNPIVRFREDPIRILRAIKFAARLDLGIDPDVYEAMVGCRDELAKAARPRIFEEILRLLRGGAAHRSMWLLWETGMMAVLIPELSAFLDDGDATDGGADRFWRSMDVIDAMTKERGGALDDTVLFTTLLREPLEEATAGVRDRGQAALEFIDPVIARIALPRRVADAMRGIVALKPRLWAAARASSSSEAPRLGRLARSDVIVQALDVVEIDLRARGADVSGLQTLRHELPADIYDRNRGGSFRRSAPVRLGRRPARR</sequence>
<dbReference type="InterPro" id="IPR052191">
    <property type="entry name" value="tRNA_ntf/polyA_polymerase_I"/>
</dbReference>
<dbReference type="Pfam" id="PF12627">
    <property type="entry name" value="PolyA_pol_RNAbd"/>
    <property type="match status" value="1"/>
</dbReference>
<keyword evidence="8" id="KW-0548">Nucleotidyltransferase</keyword>
<dbReference type="RefSeq" id="WP_394825824.1">
    <property type="nucleotide sequence ID" value="NZ_CP089984.1"/>
</dbReference>
<dbReference type="InterPro" id="IPR043519">
    <property type="entry name" value="NT_sf"/>
</dbReference>
<feature type="compositionally biased region" description="Polar residues" evidence="5">
    <location>
        <begin position="1"/>
        <end position="11"/>
    </location>
</feature>
<dbReference type="CDD" id="cd05398">
    <property type="entry name" value="NT_ClassII-CCAase"/>
    <property type="match status" value="1"/>
</dbReference>
<dbReference type="InterPro" id="IPR002646">
    <property type="entry name" value="PolA_pol_head_dom"/>
</dbReference>
<feature type="active site" evidence="3">
    <location>
        <position position="139"/>
    </location>
</feature>
<comment type="similarity">
    <text evidence="3 4">Belongs to the tRNA nucleotidyltransferase/poly(A) polymerase family.</text>
</comment>
<keyword evidence="1 3" id="KW-0808">Transferase</keyword>